<dbReference type="PANTHER" id="PTHR42847">
    <property type="entry name" value="ALKANESULFONATE MONOOXYGENASE"/>
    <property type="match status" value="1"/>
</dbReference>
<name>M3FWA0_9ACTN</name>
<keyword evidence="3" id="KW-0560">Oxidoreductase</keyword>
<feature type="domain" description="Luciferase-like" evidence="5">
    <location>
        <begin position="41"/>
        <end position="260"/>
    </location>
</feature>
<dbReference type="PANTHER" id="PTHR42847:SF4">
    <property type="entry name" value="ALKANESULFONATE MONOOXYGENASE-RELATED"/>
    <property type="match status" value="1"/>
</dbReference>
<accession>M3FWA0</accession>
<evidence type="ECO:0000256" key="1">
    <source>
        <dbReference type="ARBA" id="ARBA00022630"/>
    </source>
</evidence>
<evidence type="ECO:0000313" key="6">
    <source>
        <dbReference type="EMBL" id="EMF56504.1"/>
    </source>
</evidence>
<keyword evidence="2" id="KW-0288">FMN</keyword>
<dbReference type="InterPro" id="IPR011251">
    <property type="entry name" value="Luciferase-like_dom"/>
</dbReference>
<dbReference type="GO" id="GO:0046306">
    <property type="term" value="P:alkanesulfonate catabolic process"/>
    <property type="evidence" value="ECO:0007669"/>
    <property type="project" value="TreeGrafter"/>
</dbReference>
<protein>
    <recommendedName>
        <fullName evidence="5">Luciferase-like domain-containing protein</fullName>
    </recommendedName>
</protein>
<dbReference type="NCBIfam" id="TIGR03619">
    <property type="entry name" value="F420_Rv2161c"/>
    <property type="match status" value="1"/>
</dbReference>
<dbReference type="SUPFAM" id="SSF51679">
    <property type="entry name" value="Bacterial luciferase-like"/>
    <property type="match status" value="1"/>
</dbReference>
<sequence length="324" mass="35783">MVRRRRRRRPAGGVRMSRAVLNRHPELGIALPTNRVHLTSARLGRIVKALEEAGCTSLWVNDHLAAFPVGSENYPYSATGDITWDPELPQYEALTTCGFLANTSDRMKVGTSVLVLPQRHPVAVAQAAATLADLTEGRFRLGVGAGWSRREMTLLGWDPATRGARMDEELDIIRTGWGQRRRLARWVHYDIPPDVIFRPRPTPATVPPVLVGGTSAAAHQRVLKFGDGWLAVARGDDPASLAQAGAVLTRLRDRSERPLTGVLKVALPHPDERWAVRALEETVGHDWDEVTFEFDEWRLDETCSLVSACNALGRTVHDAPSHVG</sequence>
<dbReference type="InterPro" id="IPR036661">
    <property type="entry name" value="Luciferase-like_sf"/>
</dbReference>
<keyword evidence="4" id="KW-0503">Monooxygenase</keyword>
<dbReference type="InterPro" id="IPR050172">
    <property type="entry name" value="SsuD_RutA_monooxygenase"/>
</dbReference>
<organism evidence="6 7">
    <name type="scientific">Streptomyces bottropensis ATCC 25435</name>
    <dbReference type="NCBI Taxonomy" id="1054862"/>
    <lineage>
        <taxon>Bacteria</taxon>
        <taxon>Bacillati</taxon>
        <taxon>Actinomycetota</taxon>
        <taxon>Actinomycetes</taxon>
        <taxon>Kitasatosporales</taxon>
        <taxon>Streptomycetaceae</taxon>
        <taxon>Streptomyces</taxon>
    </lineage>
</organism>
<keyword evidence="1" id="KW-0285">Flavoprotein</keyword>
<evidence type="ECO:0000313" key="7">
    <source>
        <dbReference type="Proteomes" id="UP000030760"/>
    </source>
</evidence>
<dbReference type="InterPro" id="IPR019921">
    <property type="entry name" value="Lucif-like_OxRdtase_Rv2161c"/>
</dbReference>
<gene>
    <name evidence="6" type="ORF">SBD_2065</name>
</gene>
<dbReference type="Pfam" id="PF00296">
    <property type="entry name" value="Bac_luciferase"/>
    <property type="match status" value="1"/>
</dbReference>
<evidence type="ECO:0000256" key="2">
    <source>
        <dbReference type="ARBA" id="ARBA00022643"/>
    </source>
</evidence>
<proteinExistence type="predicted"/>
<evidence type="ECO:0000256" key="3">
    <source>
        <dbReference type="ARBA" id="ARBA00023002"/>
    </source>
</evidence>
<dbReference type="AlphaFoldDB" id="M3FWA0"/>
<dbReference type="Proteomes" id="UP000030760">
    <property type="component" value="Unassembled WGS sequence"/>
</dbReference>
<evidence type="ECO:0000256" key="4">
    <source>
        <dbReference type="ARBA" id="ARBA00023033"/>
    </source>
</evidence>
<dbReference type="EMBL" id="KB405062">
    <property type="protein sequence ID" value="EMF56504.1"/>
    <property type="molecule type" value="Genomic_DNA"/>
</dbReference>
<reference evidence="7" key="1">
    <citation type="journal article" date="2013" name="Genome Announc.">
        <title>Draft Genome Sequence of Streptomyces bottropensis ATCC 25435, a Bottromycin-Producing Actinomycete.</title>
        <authorList>
            <person name="Zhang H."/>
            <person name="Zhou W."/>
            <person name="Zhuang Y."/>
            <person name="Liang X."/>
            <person name="Liu T."/>
        </authorList>
    </citation>
    <scope>NUCLEOTIDE SEQUENCE [LARGE SCALE GENOMIC DNA]</scope>
    <source>
        <strain evidence="7">ATCC 25435</strain>
    </source>
</reference>
<dbReference type="GO" id="GO:0008726">
    <property type="term" value="F:alkanesulfonate monooxygenase activity"/>
    <property type="evidence" value="ECO:0007669"/>
    <property type="project" value="TreeGrafter"/>
</dbReference>
<evidence type="ECO:0000259" key="5">
    <source>
        <dbReference type="Pfam" id="PF00296"/>
    </source>
</evidence>
<dbReference type="Gene3D" id="3.20.20.30">
    <property type="entry name" value="Luciferase-like domain"/>
    <property type="match status" value="1"/>
</dbReference>